<gene>
    <name evidence="1" type="ORF">BN977_03699</name>
</gene>
<dbReference type="eggNOG" id="COG0715">
    <property type="taxonomic scope" value="Bacteria"/>
</dbReference>
<dbReference type="Pfam" id="PF12006">
    <property type="entry name" value="DUF3500"/>
    <property type="match status" value="1"/>
</dbReference>
<dbReference type="EMBL" id="CCBB010000002">
    <property type="protein sequence ID" value="CDO08879.1"/>
    <property type="molecule type" value="Genomic_DNA"/>
</dbReference>
<name>W9ASV6_MYCCO</name>
<keyword evidence="2" id="KW-1185">Reference proteome</keyword>
<sequence length="365" mass="40535">MADRARIWLNTLSESQIRTALFPAPSQEDADRERRRFFYVPTDHGGLTLEQQDPHQRQLAMMLLATGLSREGYVAAAAIVGLENILDLYEDFSIQWDFPRGRDTGRYYLRIFGDPRESATWSWRFGGHHLSINFLVIDGEVAATTPLFLGADPASAPLPGGAHYAPLGGIEDLAFQFAASLDGAQRSQMQLLDRAVGDIVSGNRDRLADGDEMMVTRNLFRGKLEKPELLKLADGIYAEGEQQSGFTKADHRRMAYTVKPKGLSAADLSPDQRQLLQSLVAAASSGIHLDLAPIGPDRLAGMHVAWGGPLDGAPVYFRLQAGTEFLYEYDNTQRKGNHVHSVLRNPVRDFGIDLLKHHYENVAHR</sequence>
<reference evidence="1" key="1">
    <citation type="submission" date="2014-03" db="EMBL/GenBank/DDBJ databases">
        <title>Draft Genome Sequence of Mycobacterium cosmeticum DSM 44829.</title>
        <authorList>
            <person name="Croce O."/>
            <person name="Robert C."/>
            <person name="Raoult D."/>
            <person name="Drancourt M."/>
        </authorList>
    </citation>
    <scope>NUCLEOTIDE SEQUENCE [LARGE SCALE GENOMIC DNA]</scope>
    <source>
        <strain evidence="1">DSM 44829</strain>
    </source>
</reference>
<dbReference type="STRING" id="258533.BN977_03699"/>
<accession>W9ASV6</accession>
<comment type="caution">
    <text evidence="1">The sequence shown here is derived from an EMBL/GenBank/DDBJ whole genome shotgun (WGS) entry which is preliminary data.</text>
</comment>
<evidence type="ECO:0008006" key="3">
    <source>
        <dbReference type="Google" id="ProtNLM"/>
    </source>
</evidence>
<reference evidence="1" key="2">
    <citation type="submission" date="2014-03" db="EMBL/GenBank/DDBJ databases">
        <authorList>
            <person name="Urmite Genomes"/>
        </authorList>
    </citation>
    <scope>NUCLEOTIDE SEQUENCE</scope>
    <source>
        <strain evidence="1">DSM 44829</strain>
    </source>
</reference>
<dbReference type="PANTHER" id="PTHR37489:SF1">
    <property type="entry name" value="DUF3500 DOMAIN-CONTAINING PROTEIN"/>
    <property type="match status" value="1"/>
</dbReference>
<dbReference type="PANTHER" id="PTHR37489">
    <property type="entry name" value="DUF3500 DOMAIN-CONTAINING PROTEIN"/>
    <property type="match status" value="1"/>
</dbReference>
<evidence type="ECO:0000313" key="1">
    <source>
        <dbReference type="EMBL" id="CDO08879.1"/>
    </source>
</evidence>
<dbReference type="InterPro" id="IPR021889">
    <property type="entry name" value="DUF3500"/>
</dbReference>
<proteinExistence type="predicted"/>
<evidence type="ECO:0000313" key="2">
    <source>
        <dbReference type="Proteomes" id="UP000028870"/>
    </source>
</evidence>
<protein>
    <recommendedName>
        <fullName evidence="3">DUF3500 domain-containing protein</fullName>
    </recommendedName>
</protein>
<organism evidence="1 2">
    <name type="scientific">Mycolicibacterium cosmeticum</name>
    <dbReference type="NCBI Taxonomy" id="258533"/>
    <lineage>
        <taxon>Bacteria</taxon>
        <taxon>Bacillati</taxon>
        <taxon>Actinomycetota</taxon>
        <taxon>Actinomycetes</taxon>
        <taxon>Mycobacteriales</taxon>
        <taxon>Mycobacteriaceae</taxon>
        <taxon>Mycolicibacterium</taxon>
    </lineage>
</organism>
<dbReference type="Proteomes" id="UP000028870">
    <property type="component" value="Unassembled WGS sequence"/>
</dbReference>
<dbReference type="AlphaFoldDB" id="W9ASV6"/>